<dbReference type="OrthoDB" id="2186091at2"/>
<organism evidence="3 4">
    <name type="scientific">Lachnospira eligens</name>
    <dbReference type="NCBI Taxonomy" id="39485"/>
    <lineage>
        <taxon>Bacteria</taxon>
        <taxon>Bacillati</taxon>
        <taxon>Bacillota</taxon>
        <taxon>Clostridia</taxon>
        <taxon>Lachnospirales</taxon>
        <taxon>Lachnospiraceae</taxon>
        <taxon>Lachnospira</taxon>
    </lineage>
</organism>
<dbReference type="Proteomes" id="UP000095621">
    <property type="component" value="Unassembled WGS sequence"/>
</dbReference>
<dbReference type="AlphaFoldDB" id="A0A174YTH8"/>
<gene>
    <name evidence="3" type="ORF">ERS852490_02080</name>
</gene>
<evidence type="ECO:0000256" key="1">
    <source>
        <dbReference type="SAM" id="Phobius"/>
    </source>
</evidence>
<reference evidence="3 4" key="1">
    <citation type="submission" date="2015-09" db="EMBL/GenBank/DDBJ databases">
        <authorList>
            <consortium name="Pathogen Informatics"/>
        </authorList>
    </citation>
    <scope>NUCLEOTIDE SEQUENCE [LARGE SCALE GENOMIC DNA]</scope>
    <source>
        <strain evidence="3 4">2789STDY5834875</strain>
    </source>
</reference>
<feature type="transmembrane region" description="Helical" evidence="1">
    <location>
        <begin position="6"/>
        <end position="27"/>
    </location>
</feature>
<keyword evidence="1" id="KW-0472">Membrane</keyword>
<sequence>MKNDTIFLYLIASVSFLFALYNALAFWAKRNMTGKTTGTINSITSPNPETAKTRNSKWAKVTYRVDGKIYVSGNRIQVPLTAQVGNSVTVRYDLQHPERLYSYSLARIVVSLFVTVVCIVVGVFHLA</sequence>
<protein>
    <recommendedName>
        <fullName evidence="2">DUF3592 domain-containing protein</fullName>
    </recommendedName>
</protein>
<keyword evidence="1" id="KW-0812">Transmembrane</keyword>
<name>A0A174YTH8_9FIRM</name>
<proteinExistence type="predicted"/>
<dbReference type="Pfam" id="PF12158">
    <property type="entry name" value="DUF3592"/>
    <property type="match status" value="1"/>
</dbReference>
<keyword evidence="1" id="KW-1133">Transmembrane helix</keyword>
<dbReference type="InterPro" id="IPR021994">
    <property type="entry name" value="DUF3592"/>
</dbReference>
<evidence type="ECO:0000259" key="2">
    <source>
        <dbReference type="Pfam" id="PF12158"/>
    </source>
</evidence>
<dbReference type="EMBL" id="CZBU01000004">
    <property type="protein sequence ID" value="CUQ78435.1"/>
    <property type="molecule type" value="Genomic_DNA"/>
</dbReference>
<evidence type="ECO:0000313" key="3">
    <source>
        <dbReference type="EMBL" id="CUQ78435.1"/>
    </source>
</evidence>
<feature type="transmembrane region" description="Helical" evidence="1">
    <location>
        <begin position="105"/>
        <end position="126"/>
    </location>
</feature>
<evidence type="ECO:0000313" key="4">
    <source>
        <dbReference type="Proteomes" id="UP000095621"/>
    </source>
</evidence>
<feature type="domain" description="DUF3592" evidence="2">
    <location>
        <begin position="36"/>
        <end position="99"/>
    </location>
</feature>
<dbReference type="RefSeq" id="WP_055215979.1">
    <property type="nucleotide sequence ID" value="NZ_CZBU01000004.1"/>
</dbReference>
<accession>A0A174YTH8</accession>